<comment type="caution">
    <text evidence="3">The sequence shown here is derived from an EMBL/GenBank/DDBJ whole genome shotgun (WGS) entry which is preliminary data.</text>
</comment>
<sequence>MTSTRRIMLWMWVAVVVVAGAGTVPTGRDGRSLTWAQVARDDNTDHEFTEYDDSFFRNHDYEYVDDAQAVELSPPSGAGASPPRAERRTLGSLLGRLVPDEVSQGTRPARSSITTTTPPPASFLESMVRTIDNLVVEDLKGWSKFLTHINTRYATTTTTTPRPAPLQQQLQGDLVVVSDESGRQHVVTINDIVSSLAQLDEQTITDLLLGPSNTAQPTQPVQLPARPSVSIPIGLDLSKAFTQSRLSSQTQARTPTSSNSSPLNPNPTKTTSNLSPIRPDTSPSRSPTNHTLSPVIPNVAPTNPNRGNTNLNSSPTTSNRSPITSNLSPTSSVRNPTSSNRNPTTSNLRPISFHQSPTTSSLSPTTSHRSPSRSSGRSPTGSSQSPHQTPTSANHSPLNPSSNGPRRRPSLSPTHTPDQSPVRGTNTRTRSRTSHPAHAPPRTHTSTRVSTSSVVRAIPNHASTHTSSPGVVRAVSTRLPSQSVVRGNPTTSPTRTPAQAMVRGTPFQTPARSSTFIPDFIVPSPSESTQNAVRRSSQGVQRPVRHTGPVQEAAAVPEEDGEVIVVRDETGAMHVVTIQDIVSSLASLNPTEAKGLLFGKTPAAPPAATPFASHNLLQNTGHAVSGVTAGHDPQRVTLGSLGVQVGGPVVKTDSAGTVHALPQRGGLFTIQDIIAAAEAEEGPQVPRPATPSQLVQVYPNRHHNVLAPKTTTPPSLMDALRQQDLPEPLVQYLAAPSVTQPVTKATPAPQPAPQGLGATISGLFSRIVGGQQQQQQQPQQQLAQQSQAVVNHAGLALPTPIHFREGAKQSTNTVQGPTKPAQDDFLPPALSHLSQAVQDALRRQADDVPNFVPASAQPQAAARADTGPVEFVSAEEEDEPLHTAPQEQVPVILPPNVLEKVPPPVLRRVTKQYLESQVGGQATAEERISKKRKKKPHYQYVELHQPVLHSFPPPIPAYPPPVPAHPAPVYPHLGYPDHHHQGYGEDDHSGYGDAFPMLDIFLLADVTKVKKVGDSNLSVKAPKIGDPSYFVDTRPHHGYHGHH</sequence>
<evidence type="ECO:0000313" key="3">
    <source>
        <dbReference type="EMBL" id="MPC24824.1"/>
    </source>
</evidence>
<feature type="chain" id="PRO_5023057287" evidence="2">
    <location>
        <begin position="24"/>
        <end position="1043"/>
    </location>
</feature>
<dbReference type="AlphaFoldDB" id="A0A5B7DVB3"/>
<feature type="compositionally biased region" description="Polar residues" evidence="1">
    <location>
        <begin position="281"/>
        <end position="292"/>
    </location>
</feature>
<feature type="region of interest" description="Disordered" evidence="1">
    <location>
        <begin position="101"/>
        <end position="121"/>
    </location>
</feature>
<feature type="compositionally biased region" description="Low complexity" evidence="1">
    <location>
        <begin position="308"/>
        <end position="326"/>
    </location>
</feature>
<protein>
    <submittedName>
        <fullName evidence="3">Uncharacterized protein</fullName>
    </submittedName>
</protein>
<feature type="region of interest" description="Disordered" evidence="1">
    <location>
        <begin position="243"/>
        <end position="453"/>
    </location>
</feature>
<proteinExistence type="predicted"/>
<gene>
    <name evidence="3" type="ORF">E2C01_017918</name>
</gene>
<dbReference type="Proteomes" id="UP000324222">
    <property type="component" value="Unassembled WGS sequence"/>
</dbReference>
<feature type="compositionally biased region" description="Low complexity" evidence="1">
    <location>
        <begin position="442"/>
        <end position="453"/>
    </location>
</feature>
<feature type="compositionally biased region" description="Low complexity" evidence="1">
    <location>
        <begin position="106"/>
        <end position="116"/>
    </location>
</feature>
<feature type="region of interest" description="Disordered" evidence="1">
    <location>
        <begin position="522"/>
        <end position="550"/>
    </location>
</feature>
<dbReference type="EMBL" id="VSRR010001379">
    <property type="protein sequence ID" value="MPC24824.1"/>
    <property type="molecule type" value="Genomic_DNA"/>
</dbReference>
<feature type="compositionally biased region" description="Polar residues" evidence="1">
    <location>
        <begin position="243"/>
        <end position="253"/>
    </location>
</feature>
<keyword evidence="2" id="KW-0732">Signal</keyword>
<feature type="compositionally biased region" description="Low complexity" evidence="1">
    <location>
        <begin position="354"/>
        <end position="386"/>
    </location>
</feature>
<keyword evidence="4" id="KW-1185">Reference proteome</keyword>
<evidence type="ECO:0000256" key="2">
    <source>
        <dbReference type="SAM" id="SignalP"/>
    </source>
</evidence>
<feature type="compositionally biased region" description="Low complexity" evidence="1">
    <location>
        <begin position="254"/>
        <end position="276"/>
    </location>
</feature>
<dbReference type="OrthoDB" id="6377518at2759"/>
<feature type="signal peptide" evidence="2">
    <location>
        <begin position="1"/>
        <end position="23"/>
    </location>
</feature>
<feature type="compositionally biased region" description="Polar residues" evidence="1">
    <location>
        <begin position="525"/>
        <end position="540"/>
    </location>
</feature>
<reference evidence="3 4" key="1">
    <citation type="submission" date="2019-05" db="EMBL/GenBank/DDBJ databases">
        <title>Another draft genome of Portunus trituberculatus and its Hox gene families provides insights of decapod evolution.</title>
        <authorList>
            <person name="Jeong J.-H."/>
            <person name="Song I."/>
            <person name="Kim S."/>
            <person name="Choi T."/>
            <person name="Kim D."/>
            <person name="Ryu S."/>
            <person name="Kim W."/>
        </authorList>
    </citation>
    <scope>NUCLEOTIDE SEQUENCE [LARGE SCALE GENOMIC DNA]</scope>
    <source>
        <tissue evidence="3">Muscle</tissue>
    </source>
</reference>
<evidence type="ECO:0000313" key="4">
    <source>
        <dbReference type="Proteomes" id="UP000324222"/>
    </source>
</evidence>
<organism evidence="3 4">
    <name type="scientific">Portunus trituberculatus</name>
    <name type="common">Swimming crab</name>
    <name type="synonym">Neptunus trituberculatus</name>
    <dbReference type="NCBI Taxonomy" id="210409"/>
    <lineage>
        <taxon>Eukaryota</taxon>
        <taxon>Metazoa</taxon>
        <taxon>Ecdysozoa</taxon>
        <taxon>Arthropoda</taxon>
        <taxon>Crustacea</taxon>
        <taxon>Multicrustacea</taxon>
        <taxon>Malacostraca</taxon>
        <taxon>Eumalacostraca</taxon>
        <taxon>Eucarida</taxon>
        <taxon>Decapoda</taxon>
        <taxon>Pleocyemata</taxon>
        <taxon>Brachyura</taxon>
        <taxon>Eubrachyura</taxon>
        <taxon>Portunoidea</taxon>
        <taxon>Portunidae</taxon>
        <taxon>Portuninae</taxon>
        <taxon>Portunus</taxon>
    </lineage>
</organism>
<feature type="compositionally biased region" description="Polar residues" evidence="1">
    <location>
        <begin position="327"/>
        <end position="349"/>
    </location>
</feature>
<name>A0A5B7DVB3_PORTR</name>
<evidence type="ECO:0000256" key="1">
    <source>
        <dbReference type="SAM" id="MobiDB-lite"/>
    </source>
</evidence>
<feature type="compositionally biased region" description="Polar residues" evidence="1">
    <location>
        <begin position="387"/>
        <end position="404"/>
    </location>
</feature>
<accession>A0A5B7DVB3</accession>